<sequence>MEASTSESMSSRSKPTFRVAVSLKIPDCSSDDEIDSLRPKSCPHSARGFGSLSSTVDDTSMIKEKELSLMRNQSNVELLTTPQRDQFDAFVSKCTGPWKEDLLHYPATEEDIDSHSDVYDFEHAGYECRLRRTPYYAWQGFLYLDPTHPLYGLRLLDLLSRNPPFDVHGGITGFNDGCVVFDCNHAMLDVTPFEPFTKTNEMQKMIGTFANTKREQSGSGNEEEVEEEVGDPVNLAPPPFYSQTIPGMNSEAGGRPRRSYKAYSFARRNLCSLAEQFRAIADNQSYIDNT</sequence>
<organism evidence="2">
    <name type="scientific">Perkinsus marinus (strain ATCC 50983 / TXsc)</name>
    <dbReference type="NCBI Taxonomy" id="423536"/>
    <lineage>
        <taxon>Eukaryota</taxon>
        <taxon>Sar</taxon>
        <taxon>Alveolata</taxon>
        <taxon>Perkinsozoa</taxon>
        <taxon>Perkinsea</taxon>
        <taxon>Perkinsida</taxon>
        <taxon>Perkinsidae</taxon>
        <taxon>Perkinsus</taxon>
    </lineage>
</organism>
<proteinExistence type="predicted"/>
<dbReference type="OrthoDB" id="429895at2759"/>
<accession>C5KTD3</accession>
<name>C5KTD3_PERM5</name>
<gene>
    <name evidence="1" type="ORF">Pmar_PMAR001035</name>
</gene>
<dbReference type="AlphaFoldDB" id="C5KTD3"/>
<dbReference type="InParanoid" id="C5KTD3"/>
<evidence type="ECO:0000313" key="2">
    <source>
        <dbReference type="Proteomes" id="UP000007800"/>
    </source>
</evidence>
<reference evidence="1 2" key="1">
    <citation type="submission" date="2008-07" db="EMBL/GenBank/DDBJ databases">
        <authorList>
            <person name="El-Sayed N."/>
            <person name="Caler E."/>
            <person name="Inman J."/>
            <person name="Amedeo P."/>
            <person name="Hass B."/>
            <person name="Wortman J."/>
        </authorList>
    </citation>
    <scope>NUCLEOTIDE SEQUENCE [LARGE SCALE GENOMIC DNA]</scope>
    <source>
        <strain evidence="2">ATCC 50983 / TXsc</strain>
    </source>
</reference>
<dbReference type="RefSeq" id="XP_002780443.1">
    <property type="nucleotide sequence ID" value="XM_002780397.1"/>
</dbReference>
<dbReference type="GeneID" id="9061404"/>
<evidence type="ECO:0000313" key="1">
    <source>
        <dbReference type="EMBL" id="EER12238.1"/>
    </source>
</evidence>
<protein>
    <submittedName>
        <fullName evidence="1">Uncharacterized protein</fullName>
    </submittedName>
</protein>
<keyword evidence="2" id="KW-1185">Reference proteome</keyword>
<dbReference type="EMBL" id="GG676168">
    <property type="protein sequence ID" value="EER12238.1"/>
    <property type="molecule type" value="Genomic_DNA"/>
</dbReference>
<dbReference type="Proteomes" id="UP000007800">
    <property type="component" value="Unassembled WGS sequence"/>
</dbReference>